<organism evidence="1 2">
    <name type="scientific">Aspergillus tanneri</name>
    <dbReference type="NCBI Taxonomy" id="1220188"/>
    <lineage>
        <taxon>Eukaryota</taxon>
        <taxon>Fungi</taxon>
        <taxon>Dikarya</taxon>
        <taxon>Ascomycota</taxon>
        <taxon>Pezizomycotina</taxon>
        <taxon>Eurotiomycetes</taxon>
        <taxon>Eurotiomycetidae</taxon>
        <taxon>Eurotiales</taxon>
        <taxon>Aspergillaceae</taxon>
        <taxon>Aspergillus</taxon>
        <taxon>Aspergillus subgen. Circumdati</taxon>
    </lineage>
</organism>
<dbReference type="VEuPathDB" id="FungiDB:EYZ11_010448"/>
<gene>
    <name evidence="1" type="ORF">EYZ11_010448</name>
</gene>
<protein>
    <submittedName>
        <fullName evidence="1">Uncharacterized protein</fullName>
    </submittedName>
</protein>
<reference evidence="1 2" key="1">
    <citation type="submission" date="2019-03" db="EMBL/GenBank/DDBJ databases">
        <title>The genome sequence of a newly discovered highly antifungal drug resistant Aspergillus species, Aspergillus tanneri NIH 1004.</title>
        <authorList>
            <person name="Mounaud S."/>
            <person name="Singh I."/>
            <person name="Joardar V."/>
            <person name="Pakala S."/>
            <person name="Pakala S."/>
            <person name="Venepally P."/>
            <person name="Hoover J."/>
            <person name="Nierman W."/>
            <person name="Chung J."/>
            <person name="Losada L."/>
        </authorList>
    </citation>
    <scope>NUCLEOTIDE SEQUENCE [LARGE SCALE GENOMIC DNA]</scope>
    <source>
        <strain evidence="1 2">NIH1004</strain>
    </source>
</reference>
<evidence type="ECO:0000313" key="1">
    <source>
        <dbReference type="EMBL" id="THC90100.1"/>
    </source>
</evidence>
<evidence type="ECO:0000313" key="2">
    <source>
        <dbReference type="Proteomes" id="UP000308092"/>
    </source>
</evidence>
<dbReference type="Proteomes" id="UP000308092">
    <property type="component" value="Unassembled WGS sequence"/>
</dbReference>
<dbReference type="EMBL" id="SOSA01000561">
    <property type="protein sequence ID" value="THC90100.1"/>
    <property type="molecule type" value="Genomic_DNA"/>
</dbReference>
<name>A0A4S3J5D1_9EURO</name>
<proteinExistence type="predicted"/>
<comment type="caution">
    <text evidence="1">The sequence shown here is derived from an EMBL/GenBank/DDBJ whole genome shotgun (WGS) entry which is preliminary data.</text>
</comment>
<sequence length="209" mass="23779">MTSLRFVREPMVPDVYLRMRVLYPILEETKNKFVHWLAHFDVAVLRHTTVAHNASIHWSHSVGLRGPGQEQEADFELHLHFLGPGQTKLCFVTPGCKRWETILDSYDIHQKMDDLNNKVRLGAAALHAGHIDVAGFLRQVAFGRKPRGSPTEVRAVRSKKDALERIQNLGADQITLPDLALEAISLYKDNGSLFWRYGIPSKLRSIVQH</sequence>
<dbReference type="AlphaFoldDB" id="A0A4S3J5D1"/>
<accession>A0A4S3J5D1</accession>
<keyword evidence="2" id="KW-1185">Reference proteome</keyword>